<dbReference type="GO" id="GO:0140999">
    <property type="term" value="F:histone H3K4 trimethyltransferase activity"/>
    <property type="evidence" value="ECO:0007669"/>
    <property type="project" value="UniProtKB-EC"/>
</dbReference>
<dbReference type="Pfam" id="PF00106">
    <property type="entry name" value="adh_short"/>
    <property type="match status" value="1"/>
</dbReference>
<dbReference type="AlphaFoldDB" id="A0A7R8H0D9"/>
<keyword evidence="1" id="KW-0808">Transferase</keyword>
<dbReference type="Gene3D" id="2.170.270.10">
    <property type="entry name" value="SET domain"/>
    <property type="match status" value="1"/>
</dbReference>
<dbReference type="Gene3D" id="1.10.220.160">
    <property type="match status" value="1"/>
</dbReference>
<dbReference type="InterPro" id="IPR002347">
    <property type="entry name" value="SDR_fam"/>
</dbReference>
<gene>
    <name evidence="1" type="ORF">LSAA_2087</name>
</gene>
<dbReference type="InterPro" id="IPR001214">
    <property type="entry name" value="SET_dom"/>
</dbReference>
<organism evidence="1 2">
    <name type="scientific">Lepeophtheirus salmonis</name>
    <name type="common">Salmon louse</name>
    <name type="synonym">Caligus salmonis</name>
    <dbReference type="NCBI Taxonomy" id="72036"/>
    <lineage>
        <taxon>Eukaryota</taxon>
        <taxon>Metazoa</taxon>
        <taxon>Ecdysozoa</taxon>
        <taxon>Arthropoda</taxon>
        <taxon>Crustacea</taxon>
        <taxon>Multicrustacea</taxon>
        <taxon>Hexanauplia</taxon>
        <taxon>Copepoda</taxon>
        <taxon>Siphonostomatoida</taxon>
        <taxon>Caligidae</taxon>
        <taxon>Lepeophtheirus</taxon>
    </lineage>
</organism>
<dbReference type="InterPro" id="IPR046341">
    <property type="entry name" value="SET_dom_sf"/>
</dbReference>
<dbReference type="OrthoDB" id="6374143at2759"/>
<dbReference type="InterPro" id="IPR036291">
    <property type="entry name" value="NAD(P)-bd_dom_sf"/>
</dbReference>
<dbReference type="SUPFAM" id="SSF82199">
    <property type="entry name" value="SET domain"/>
    <property type="match status" value="1"/>
</dbReference>
<dbReference type="InterPro" id="IPR053010">
    <property type="entry name" value="SET_SmydA-8"/>
</dbReference>
<dbReference type="GO" id="GO:0140954">
    <property type="term" value="F:histone H3K36 dimethyltransferase activity"/>
    <property type="evidence" value="ECO:0007669"/>
    <property type="project" value="UniProtKB-EC"/>
</dbReference>
<protein>
    <submittedName>
        <fullName evidence="1">SMYD</fullName>
        <ecNumber evidence="1">2.1.1.354</ecNumber>
        <ecNumber evidence="1">2.1.1.357</ecNumber>
    </submittedName>
</protein>
<dbReference type="EMBL" id="HG994580">
    <property type="protein sequence ID" value="CAF2782506.1"/>
    <property type="molecule type" value="Genomic_DNA"/>
</dbReference>
<sequence>MAGIEANKICEHCEAPAKLQCGACELVWIEDTQSALGRQLRTARDVKQGDLIISAPPCVIGPRLDYPKPSCLGCHVILDEKMSLCEGGCEYPLCSSECHRKFHSEEECTLLEKIKSPDKRCEIVTILRFALLKKSNPRIYEKLILLEDHVDEIKASSTRWKNIEEGVLKHLKEIKSDLDIEEDQELERLVGIWITNSFELERTDQQLFGEKRAGESIQGLYDVPSLMNHSCVGNARLVINSGMYIDVYAAVPISNKAPITFNYISPLEDYDRRQKILKENKFFECKCERCEDPTELGTFSSSLLCQVCKKSPSTRTKDSKNYECRDCSEVMSERDAMKIANSLMKGKNSLHRIGKAWTHTFIIEIKMTLVHLIRSNAAISQMDENVQDIIDPGMSLGRGLVLHELHAARVFLANYRFENMNAEKEEEPSQEDKMELLMSLYDALENLMESWKCLFVEPKESAIGQQTQNNAWGNGGIGAIHCYENLTKCHFVSRLALVTGAAGGIGQSICRVLSREGCSVIGTRMNTEKEEDVVLSACVHDLKDQKHASYTVDVSNAGEVKTLFFRRLKGVWKASRYYC</sequence>
<evidence type="ECO:0000313" key="1">
    <source>
        <dbReference type="EMBL" id="CAF2782506.1"/>
    </source>
</evidence>
<dbReference type="GO" id="GO:0032259">
    <property type="term" value="P:methylation"/>
    <property type="evidence" value="ECO:0007669"/>
    <property type="project" value="UniProtKB-KW"/>
</dbReference>
<evidence type="ECO:0000313" key="2">
    <source>
        <dbReference type="Proteomes" id="UP000675881"/>
    </source>
</evidence>
<dbReference type="Pfam" id="PF00856">
    <property type="entry name" value="SET"/>
    <property type="match status" value="1"/>
</dbReference>
<dbReference type="EC" id="2.1.1.357" evidence="1"/>
<keyword evidence="1" id="KW-0489">Methyltransferase</keyword>
<dbReference type="PANTHER" id="PTHR46455">
    <property type="entry name" value="SET AND MYND DOMAIN CONTAINING, ARTHROPOD-SPECIFIC, MEMBER 4, ISOFORM A"/>
    <property type="match status" value="1"/>
</dbReference>
<dbReference type="Gene3D" id="3.40.50.720">
    <property type="entry name" value="NAD(P)-binding Rossmann-like Domain"/>
    <property type="match status" value="1"/>
</dbReference>
<keyword evidence="2" id="KW-1185">Reference proteome</keyword>
<dbReference type="Gene3D" id="6.10.140.2220">
    <property type="match status" value="1"/>
</dbReference>
<dbReference type="SUPFAM" id="SSF51735">
    <property type="entry name" value="NAD(P)-binding Rossmann-fold domains"/>
    <property type="match status" value="1"/>
</dbReference>
<name>A0A7R8H0D9_LEPSM</name>
<dbReference type="EC" id="2.1.1.354" evidence="1"/>
<proteinExistence type="predicted"/>
<dbReference type="Proteomes" id="UP000675881">
    <property type="component" value="Chromosome 1"/>
</dbReference>
<accession>A0A7R8H0D9</accession>
<dbReference type="PANTHER" id="PTHR46455:SF6">
    <property type="entry name" value="RE22408P-RELATED"/>
    <property type="match status" value="1"/>
</dbReference>
<dbReference type="CDD" id="cd20071">
    <property type="entry name" value="SET_SMYD"/>
    <property type="match status" value="1"/>
</dbReference>
<reference evidence="1" key="1">
    <citation type="submission" date="2021-02" db="EMBL/GenBank/DDBJ databases">
        <authorList>
            <person name="Bekaert M."/>
        </authorList>
    </citation>
    <scope>NUCLEOTIDE SEQUENCE</scope>
    <source>
        <strain evidence="1">IoA-00</strain>
    </source>
</reference>